<dbReference type="OrthoDB" id="5767052at2"/>
<evidence type="ECO:0000313" key="2">
    <source>
        <dbReference type="Proteomes" id="UP000243359"/>
    </source>
</evidence>
<dbReference type="Pfam" id="PF19795">
    <property type="entry name" value="DUF6279"/>
    <property type="match status" value="1"/>
</dbReference>
<proteinExistence type="predicted"/>
<dbReference type="EMBL" id="LT629751">
    <property type="protein sequence ID" value="SDS68662.1"/>
    <property type="molecule type" value="Genomic_DNA"/>
</dbReference>
<dbReference type="PROSITE" id="PS51257">
    <property type="entry name" value="PROKAR_LIPOPROTEIN"/>
    <property type="match status" value="1"/>
</dbReference>
<evidence type="ECO:0000313" key="1">
    <source>
        <dbReference type="EMBL" id="SDS68662.1"/>
    </source>
</evidence>
<name>A0A1H1U840_9PSED</name>
<gene>
    <name evidence="1" type="ORF">SAMN05216221_2377</name>
</gene>
<keyword evidence="2" id="KW-1185">Reference proteome</keyword>
<dbReference type="AlphaFoldDB" id="A0A1H1U840"/>
<organism evidence="1 2">
    <name type="scientific">Pseudomonas oryzae</name>
    <dbReference type="NCBI Taxonomy" id="1392877"/>
    <lineage>
        <taxon>Bacteria</taxon>
        <taxon>Pseudomonadati</taxon>
        <taxon>Pseudomonadota</taxon>
        <taxon>Gammaproteobacteria</taxon>
        <taxon>Pseudomonadales</taxon>
        <taxon>Pseudomonadaceae</taxon>
        <taxon>Pseudomonas</taxon>
    </lineage>
</organism>
<sequence length="285" mass="33127">MSRLALFARSLGLLLVLLMLAACSRLELAYRNLDRLIEWKLDDYLSLDAAQSDWLEARLDAHLAWHCRHELPRYLDWLDRQRPLLAASPAPEQLEGPLAQTRQLLQPTLLQVAPDAARLLAGLSKAQIDELEGNLATEQRKLRERYLGGSREKRLAERMERAETRLEFWLGPLYPQQRAYLRFWASRQEANVRPWLDFRERWQAHLLAELRQSPPAERAARLQPLFGEPERYWGADYRRTLEHTQQILAELLSELWASATPAQRAHLMQRLDHLHEDLAGLPCAG</sequence>
<protein>
    <recommendedName>
        <fullName evidence="3">Lipoprotein</fullName>
    </recommendedName>
</protein>
<reference evidence="2" key="1">
    <citation type="submission" date="2016-10" db="EMBL/GenBank/DDBJ databases">
        <authorList>
            <person name="Varghese N."/>
            <person name="Submissions S."/>
        </authorList>
    </citation>
    <scope>NUCLEOTIDE SEQUENCE [LARGE SCALE GENOMIC DNA]</scope>
    <source>
        <strain evidence="2">KCTC 32247</strain>
    </source>
</reference>
<dbReference type="RefSeq" id="WP_090349136.1">
    <property type="nucleotide sequence ID" value="NZ_LT629751.1"/>
</dbReference>
<dbReference type="PIRSF" id="PIRSF028200">
    <property type="entry name" value="UCP028200"/>
    <property type="match status" value="1"/>
</dbReference>
<dbReference type="InterPro" id="IPR016875">
    <property type="entry name" value="UCP028200"/>
</dbReference>
<dbReference type="Proteomes" id="UP000243359">
    <property type="component" value="Chromosome I"/>
</dbReference>
<accession>A0A1H1U840</accession>
<dbReference type="STRING" id="1392877.SAMN05216221_2377"/>
<evidence type="ECO:0008006" key="3">
    <source>
        <dbReference type="Google" id="ProtNLM"/>
    </source>
</evidence>